<evidence type="ECO:0000259" key="10">
    <source>
        <dbReference type="PROSITE" id="PS50109"/>
    </source>
</evidence>
<name>A0A6M1RIX9_9BACT</name>
<dbReference type="InterPro" id="IPR005467">
    <property type="entry name" value="His_kinase_dom"/>
</dbReference>
<evidence type="ECO:0000256" key="7">
    <source>
        <dbReference type="ARBA" id="ARBA00022840"/>
    </source>
</evidence>
<dbReference type="CDD" id="cd00082">
    <property type="entry name" value="HisKA"/>
    <property type="match status" value="1"/>
</dbReference>
<dbReference type="Gene3D" id="3.40.50.2300">
    <property type="match status" value="2"/>
</dbReference>
<evidence type="ECO:0000313" key="13">
    <source>
        <dbReference type="EMBL" id="NGO39686.1"/>
    </source>
</evidence>
<dbReference type="GO" id="GO:0005524">
    <property type="term" value="F:ATP binding"/>
    <property type="evidence" value="ECO:0007669"/>
    <property type="project" value="UniProtKB-KW"/>
</dbReference>
<evidence type="ECO:0000256" key="2">
    <source>
        <dbReference type="ARBA" id="ARBA00012438"/>
    </source>
</evidence>
<dbReference type="Pfam" id="PF00072">
    <property type="entry name" value="Response_reg"/>
    <property type="match status" value="2"/>
</dbReference>
<dbReference type="InterPro" id="IPR003594">
    <property type="entry name" value="HATPase_dom"/>
</dbReference>
<dbReference type="Proteomes" id="UP000477311">
    <property type="component" value="Unassembled WGS sequence"/>
</dbReference>
<dbReference type="SMART" id="SM00387">
    <property type="entry name" value="HATPase_c"/>
    <property type="match status" value="1"/>
</dbReference>
<evidence type="ECO:0000256" key="5">
    <source>
        <dbReference type="ARBA" id="ARBA00022741"/>
    </source>
</evidence>
<dbReference type="Pfam" id="PF00512">
    <property type="entry name" value="HisKA"/>
    <property type="match status" value="1"/>
</dbReference>
<dbReference type="PANTHER" id="PTHR43065">
    <property type="entry name" value="SENSOR HISTIDINE KINASE"/>
    <property type="match status" value="1"/>
</dbReference>
<dbReference type="Gene3D" id="3.30.450.20">
    <property type="entry name" value="PAS domain"/>
    <property type="match status" value="1"/>
</dbReference>
<keyword evidence="6" id="KW-0418">Kinase</keyword>
<gene>
    <name evidence="13" type="ORF">G4L39_09810</name>
</gene>
<feature type="modified residue" description="4-aspartylphosphate" evidence="9">
    <location>
        <position position="92"/>
    </location>
</feature>
<evidence type="ECO:0000256" key="6">
    <source>
        <dbReference type="ARBA" id="ARBA00022777"/>
    </source>
</evidence>
<evidence type="ECO:0000256" key="4">
    <source>
        <dbReference type="ARBA" id="ARBA00022679"/>
    </source>
</evidence>
<evidence type="ECO:0000256" key="1">
    <source>
        <dbReference type="ARBA" id="ARBA00000085"/>
    </source>
</evidence>
<dbReference type="AlphaFoldDB" id="A0A6M1RIX9"/>
<dbReference type="RefSeq" id="WP_165107852.1">
    <property type="nucleotide sequence ID" value="NZ_JAAKYA010000066.1"/>
</dbReference>
<dbReference type="Pfam" id="PF13188">
    <property type="entry name" value="PAS_8"/>
    <property type="match status" value="1"/>
</dbReference>
<dbReference type="InterPro" id="IPR000014">
    <property type="entry name" value="PAS"/>
</dbReference>
<sequence length="750" mass="82458">MTTPSSSPAPRILVVDDNPAIHADFRKILCGGSAAGATAELDAAEAALFGEPEQTTLKTTFRVDSAHQGQEALEMVRRAVAEGDPYQLAFVDVRMPPGWDGVETLERLWQVAPDLQAVICTAHSDYAWDDFVRRLGQTDSLLILKKPFETIEVLQLAHALTRKWELARQARLCIADLDRLVQQRTAELVAANAELQKEIAQRLKTEVALRESQARFSRAFEFSPVPLALLRVNPLRCLDANPAFVELSGWTRADLLAAEPFPLQWLSQDQSPATPIVLDLQKPLRQHNCRLRRPDGQERHVLLSTQPFVLDQETCLLVAAEDITTQIRLEEQLRQTQKLEAVGQLTAGIAHEFNNILTVIIGNVSLLQSGDVNPGLQNALLERTIEYAQRAARLTQQLLAFSRRQWLQPRPTDLAQTLQRLVPALAGQLGDRHAVRFQSPATLPPILADPNGIEQVLLQLLLNARDAAPDGDTIEITTGHVQLDETAAAKNPEARPGSFVWFEVTDHGCGISPDVLPRIFDPFFTTKGLGRATGLGLSTAHGIVKQHEGWIEVRTEPGRGSSFRVYLPVATTSINEPTVAPAATVAAPTTVSQTAPAPITPPQGQGPLILFVEDELPVRDLTAELLKRRGFRVLKARDADEAMQVWESCGAVPDILLTDVIMPGTMNGHDLALTLQCLNPDLKVIYTSGYSPDVVRDALEKQPNTLFLPKPYHPRALFDAIERCLRGETGPACQTRQDLAETTPQTRACA</sequence>
<dbReference type="InterPro" id="IPR036097">
    <property type="entry name" value="HisK_dim/P_sf"/>
</dbReference>
<dbReference type="EMBL" id="JAAKYA010000066">
    <property type="protein sequence ID" value="NGO39686.1"/>
    <property type="molecule type" value="Genomic_DNA"/>
</dbReference>
<keyword evidence="14" id="KW-1185">Reference proteome</keyword>
<organism evidence="13 14">
    <name type="scientific">Limisphaera ngatamarikiensis</name>
    <dbReference type="NCBI Taxonomy" id="1324935"/>
    <lineage>
        <taxon>Bacteria</taxon>
        <taxon>Pseudomonadati</taxon>
        <taxon>Verrucomicrobiota</taxon>
        <taxon>Verrucomicrobiia</taxon>
        <taxon>Limisphaerales</taxon>
        <taxon>Limisphaeraceae</taxon>
        <taxon>Limisphaera</taxon>
    </lineage>
</organism>
<dbReference type="PANTHER" id="PTHR43065:SF46">
    <property type="entry name" value="C4-DICARBOXYLATE TRANSPORT SENSOR PROTEIN DCTB"/>
    <property type="match status" value="1"/>
</dbReference>
<evidence type="ECO:0000259" key="11">
    <source>
        <dbReference type="PROSITE" id="PS50110"/>
    </source>
</evidence>
<evidence type="ECO:0000313" key="14">
    <source>
        <dbReference type="Proteomes" id="UP000477311"/>
    </source>
</evidence>
<dbReference type="CDD" id="cd00130">
    <property type="entry name" value="PAS"/>
    <property type="match status" value="1"/>
</dbReference>
<keyword evidence="3 9" id="KW-0597">Phosphoprotein</keyword>
<dbReference type="SUPFAM" id="SSF55785">
    <property type="entry name" value="PYP-like sensor domain (PAS domain)"/>
    <property type="match status" value="1"/>
</dbReference>
<dbReference type="InterPro" id="IPR004358">
    <property type="entry name" value="Sig_transdc_His_kin-like_C"/>
</dbReference>
<dbReference type="InterPro" id="IPR035965">
    <property type="entry name" value="PAS-like_dom_sf"/>
</dbReference>
<dbReference type="SUPFAM" id="SSF52172">
    <property type="entry name" value="CheY-like"/>
    <property type="match status" value="2"/>
</dbReference>
<dbReference type="PRINTS" id="PR00344">
    <property type="entry name" value="BCTRLSENSOR"/>
</dbReference>
<dbReference type="Pfam" id="PF02518">
    <property type="entry name" value="HATPase_c"/>
    <property type="match status" value="1"/>
</dbReference>
<keyword evidence="8" id="KW-0902">Two-component regulatory system</keyword>
<dbReference type="InterPro" id="IPR036890">
    <property type="entry name" value="HATPase_C_sf"/>
</dbReference>
<feature type="domain" description="Response regulatory" evidence="11">
    <location>
        <begin position="11"/>
        <end position="161"/>
    </location>
</feature>
<reference evidence="13 14" key="1">
    <citation type="submission" date="2020-02" db="EMBL/GenBank/DDBJ databases">
        <title>Draft genome sequence of Limisphaera ngatamarikiensis NGM72.4T, a thermophilic Verrucomicrobia grouped in subdivision 3.</title>
        <authorList>
            <person name="Carere C.R."/>
            <person name="Steen J."/>
            <person name="Hugenholtz P."/>
            <person name="Stott M.B."/>
        </authorList>
    </citation>
    <scope>NUCLEOTIDE SEQUENCE [LARGE SCALE GENOMIC DNA]</scope>
    <source>
        <strain evidence="13 14">NGM72.4</strain>
    </source>
</reference>
<keyword evidence="4" id="KW-0808">Transferase</keyword>
<evidence type="ECO:0000256" key="8">
    <source>
        <dbReference type="ARBA" id="ARBA00023012"/>
    </source>
</evidence>
<proteinExistence type="predicted"/>
<dbReference type="Gene3D" id="3.30.565.10">
    <property type="entry name" value="Histidine kinase-like ATPase, C-terminal domain"/>
    <property type="match status" value="1"/>
</dbReference>
<feature type="domain" description="Response regulatory" evidence="11">
    <location>
        <begin position="608"/>
        <end position="725"/>
    </location>
</feature>
<keyword evidence="5" id="KW-0547">Nucleotide-binding</keyword>
<comment type="caution">
    <text evidence="13">The sequence shown here is derived from an EMBL/GenBank/DDBJ whole genome shotgun (WGS) entry which is preliminary data.</text>
</comment>
<dbReference type="InterPro" id="IPR000700">
    <property type="entry name" value="PAS-assoc_C"/>
</dbReference>
<evidence type="ECO:0000259" key="12">
    <source>
        <dbReference type="PROSITE" id="PS50113"/>
    </source>
</evidence>
<keyword evidence="7" id="KW-0067">ATP-binding</keyword>
<dbReference type="PROSITE" id="PS50110">
    <property type="entry name" value="RESPONSE_REGULATORY"/>
    <property type="match status" value="2"/>
</dbReference>
<dbReference type="Gene3D" id="1.10.287.130">
    <property type="match status" value="1"/>
</dbReference>
<dbReference type="InterPro" id="IPR003661">
    <property type="entry name" value="HisK_dim/P_dom"/>
</dbReference>
<dbReference type="InterPro" id="IPR011006">
    <property type="entry name" value="CheY-like_superfamily"/>
</dbReference>
<dbReference type="PROSITE" id="PS50109">
    <property type="entry name" value="HIS_KIN"/>
    <property type="match status" value="1"/>
</dbReference>
<dbReference type="InterPro" id="IPR001789">
    <property type="entry name" value="Sig_transdc_resp-reg_receiver"/>
</dbReference>
<dbReference type="SMART" id="SM00448">
    <property type="entry name" value="REC"/>
    <property type="match status" value="2"/>
</dbReference>
<feature type="modified residue" description="4-aspartylphosphate" evidence="9">
    <location>
        <position position="659"/>
    </location>
</feature>
<comment type="catalytic activity">
    <reaction evidence="1">
        <text>ATP + protein L-histidine = ADP + protein N-phospho-L-histidine.</text>
        <dbReference type="EC" id="2.7.13.3"/>
    </reaction>
</comment>
<dbReference type="NCBIfam" id="TIGR00229">
    <property type="entry name" value="sensory_box"/>
    <property type="match status" value="1"/>
</dbReference>
<dbReference type="GO" id="GO:0000155">
    <property type="term" value="F:phosphorelay sensor kinase activity"/>
    <property type="evidence" value="ECO:0007669"/>
    <property type="project" value="InterPro"/>
</dbReference>
<dbReference type="SUPFAM" id="SSF55874">
    <property type="entry name" value="ATPase domain of HSP90 chaperone/DNA topoisomerase II/histidine kinase"/>
    <property type="match status" value="1"/>
</dbReference>
<accession>A0A6M1RIX9</accession>
<dbReference type="SUPFAM" id="SSF47384">
    <property type="entry name" value="Homodimeric domain of signal transducing histidine kinase"/>
    <property type="match status" value="1"/>
</dbReference>
<dbReference type="SMART" id="SM00388">
    <property type="entry name" value="HisKA"/>
    <property type="match status" value="1"/>
</dbReference>
<dbReference type="PROSITE" id="PS50113">
    <property type="entry name" value="PAC"/>
    <property type="match status" value="1"/>
</dbReference>
<feature type="domain" description="PAC" evidence="12">
    <location>
        <begin position="285"/>
        <end position="335"/>
    </location>
</feature>
<evidence type="ECO:0000256" key="3">
    <source>
        <dbReference type="ARBA" id="ARBA00022553"/>
    </source>
</evidence>
<dbReference type="EC" id="2.7.13.3" evidence="2"/>
<feature type="domain" description="Histidine kinase" evidence="10">
    <location>
        <begin position="348"/>
        <end position="571"/>
    </location>
</feature>
<protein>
    <recommendedName>
        <fullName evidence="2">histidine kinase</fullName>
        <ecNumber evidence="2">2.7.13.3</ecNumber>
    </recommendedName>
</protein>
<evidence type="ECO:0000256" key="9">
    <source>
        <dbReference type="PROSITE-ProRule" id="PRU00169"/>
    </source>
</evidence>